<sequence>MNSDQPPASSGRKPHGHGDANAKRGEPPTLGKGPPSSGWMPEDFITEADAYAAYGHVLEDKELRNARCLGRIGFMRRKRTIFYRRDGRYFRK</sequence>
<comment type="caution">
    <text evidence="2">The sequence shown here is derived from an EMBL/GenBank/DDBJ whole genome shotgun (WGS) entry which is preliminary data.</text>
</comment>
<evidence type="ECO:0000313" key="2">
    <source>
        <dbReference type="EMBL" id="MFC6791274.1"/>
    </source>
</evidence>
<organism evidence="2 3">
    <name type="scientific">Methylobacterium komagatae</name>
    <dbReference type="NCBI Taxonomy" id="374425"/>
    <lineage>
        <taxon>Bacteria</taxon>
        <taxon>Pseudomonadati</taxon>
        <taxon>Pseudomonadota</taxon>
        <taxon>Alphaproteobacteria</taxon>
        <taxon>Hyphomicrobiales</taxon>
        <taxon>Methylobacteriaceae</taxon>
        <taxon>Methylobacterium</taxon>
    </lineage>
</organism>
<reference evidence="3" key="1">
    <citation type="journal article" date="2019" name="Int. J. Syst. Evol. Microbiol.">
        <title>The Global Catalogue of Microorganisms (GCM) 10K type strain sequencing project: providing services to taxonomists for standard genome sequencing and annotation.</title>
        <authorList>
            <consortium name="The Broad Institute Genomics Platform"/>
            <consortium name="The Broad Institute Genome Sequencing Center for Infectious Disease"/>
            <person name="Wu L."/>
            <person name="Ma J."/>
        </authorList>
    </citation>
    <scope>NUCLEOTIDE SEQUENCE [LARGE SCALE GENOMIC DNA]</scope>
    <source>
        <strain evidence="3">CCUG 48316</strain>
    </source>
</reference>
<dbReference type="RefSeq" id="WP_378971966.1">
    <property type="nucleotide sequence ID" value="NZ_JBHSWN010000001.1"/>
</dbReference>
<feature type="region of interest" description="Disordered" evidence="1">
    <location>
        <begin position="1"/>
        <end position="42"/>
    </location>
</feature>
<evidence type="ECO:0000256" key="1">
    <source>
        <dbReference type="SAM" id="MobiDB-lite"/>
    </source>
</evidence>
<protein>
    <submittedName>
        <fullName evidence="2">Uncharacterized protein</fullName>
    </submittedName>
</protein>
<name>A0ABW2BLD8_9HYPH</name>
<dbReference type="EMBL" id="JBHSWN010000001">
    <property type="protein sequence ID" value="MFC6791274.1"/>
    <property type="molecule type" value="Genomic_DNA"/>
</dbReference>
<keyword evidence="3" id="KW-1185">Reference proteome</keyword>
<accession>A0ABW2BLD8</accession>
<dbReference type="Proteomes" id="UP001596292">
    <property type="component" value="Unassembled WGS sequence"/>
</dbReference>
<feature type="compositionally biased region" description="Basic and acidic residues" evidence="1">
    <location>
        <begin position="16"/>
        <end position="26"/>
    </location>
</feature>
<evidence type="ECO:0000313" key="3">
    <source>
        <dbReference type="Proteomes" id="UP001596292"/>
    </source>
</evidence>
<proteinExistence type="predicted"/>
<gene>
    <name evidence="2" type="ORF">ACFQE0_17595</name>
</gene>